<dbReference type="GeneID" id="13393334"/>
<organism evidence="1 2">
    <name type="scientific">Leishmania donovani</name>
    <dbReference type="NCBI Taxonomy" id="5661"/>
    <lineage>
        <taxon>Eukaryota</taxon>
        <taxon>Discoba</taxon>
        <taxon>Euglenozoa</taxon>
        <taxon>Kinetoplastea</taxon>
        <taxon>Metakinetoplastina</taxon>
        <taxon>Trypanosomatida</taxon>
        <taxon>Trypanosomatidae</taxon>
        <taxon>Leishmaniinae</taxon>
        <taxon>Leishmania</taxon>
    </lineage>
</organism>
<dbReference type="VEuPathDB" id="TriTrypDB:LdBPK_170200.1"/>
<dbReference type="GO" id="GO:0003746">
    <property type="term" value="F:translation elongation factor activity"/>
    <property type="evidence" value="ECO:0007669"/>
    <property type="project" value="UniProtKB-KW"/>
</dbReference>
<evidence type="ECO:0000313" key="1">
    <source>
        <dbReference type="EMBL" id="CBZ33167.1"/>
    </source>
</evidence>
<dbReference type="Proteomes" id="UP000008980">
    <property type="component" value="Chromosome 17"/>
</dbReference>
<feature type="non-terminal residue" evidence="1">
    <location>
        <position position="38"/>
    </location>
</feature>
<dbReference type="RefSeq" id="XP_003859874.1">
    <property type="nucleotide sequence ID" value="XM_003859826.1"/>
</dbReference>
<sequence>MWPAPLAAQWRRVFCSACECAFLLPYGPRTGDSDHTAP</sequence>
<keyword evidence="1" id="KW-0648">Protein biosynthesis</keyword>
<gene>
    <name evidence="1" type="ORF">LDBPK_170200</name>
</gene>
<dbReference type="EMBL" id="FR799604">
    <property type="protein sequence ID" value="CBZ33167.1"/>
    <property type="molecule type" value="Genomic_DNA"/>
</dbReference>
<dbReference type="AlphaFoldDB" id="E9BD41"/>
<reference evidence="2" key="2">
    <citation type="submission" date="2011-02" db="EMBL/GenBank/DDBJ databases">
        <title>Whole genome sequencing of Leishmania donovani clinical lines reveals dynamic variation related to drug resistance.</title>
        <authorList>
            <person name="Downing T."/>
            <person name="Imamura H."/>
            <person name="Sanders M."/>
            <person name="Decuypere S."/>
            <person name="Hertz-Fowler C."/>
            <person name="Clark T.G."/>
            <person name="Rijal S."/>
            <person name="Sundar S."/>
            <person name="Quail M.A."/>
            <person name="De Doncker S."/>
            <person name="Maes I."/>
            <person name="Vanaerschot M."/>
            <person name="Stark O."/>
            <person name="Schonian G."/>
            <person name="Dujardin J.C."/>
            <person name="Berriman M."/>
        </authorList>
    </citation>
    <scope>NUCLEOTIDE SEQUENCE [LARGE SCALE GENOMIC DNA]</scope>
    <source>
        <strain evidence="2">BPK282A1</strain>
    </source>
</reference>
<proteinExistence type="predicted"/>
<evidence type="ECO:0000313" key="2">
    <source>
        <dbReference type="Proteomes" id="UP000008980"/>
    </source>
</evidence>
<name>E9BD41_LEIDO</name>
<dbReference type="KEGG" id="ldo:LDBPK_170200"/>
<protein>
    <submittedName>
        <fullName evidence="1">Elongation factor 1-alpha</fullName>
    </submittedName>
</protein>
<accession>E9BD41</accession>
<reference evidence="1 2" key="1">
    <citation type="journal article" date="2011" name="Genome Res.">
        <title>Whole genome sequencing of multiple Leishmania donovani clinical isolates provides insights into population structure and mechanisms of drug resistance.</title>
        <authorList>
            <person name="Downing T."/>
            <person name="Imamura H."/>
            <person name="Decuypere S."/>
            <person name="Clark T.G."/>
            <person name="Coombs G.H."/>
            <person name="Cotton J.A."/>
            <person name="Hilley J.D."/>
            <person name="de Doncker S."/>
            <person name="Maes I."/>
            <person name="Mottram J.C."/>
            <person name="Quail M.A."/>
            <person name="Rijal S."/>
            <person name="Sanders M."/>
            <person name="Schonian G."/>
            <person name="Stark O."/>
            <person name="Sundar S."/>
            <person name="Vanaerschot M."/>
            <person name="Hertz-Fowler C."/>
            <person name="Dujardin J.C."/>
            <person name="Berriman M."/>
        </authorList>
    </citation>
    <scope>NUCLEOTIDE SEQUENCE [LARGE SCALE GENOMIC DNA]</scope>
    <source>
        <strain evidence="1 2">BPK282A1</strain>
    </source>
</reference>
<keyword evidence="1" id="KW-0251">Elongation factor</keyword>